<accession>A0AC58SJA4</accession>
<organism evidence="1 2">
    <name type="scientific">Nicotiana tabacum</name>
    <name type="common">Common tobacco</name>
    <dbReference type="NCBI Taxonomy" id="4097"/>
    <lineage>
        <taxon>Eukaryota</taxon>
        <taxon>Viridiplantae</taxon>
        <taxon>Streptophyta</taxon>
        <taxon>Embryophyta</taxon>
        <taxon>Tracheophyta</taxon>
        <taxon>Spermatophyta</taxon>
        <taxon>Magnoliopsida</taxon>
        <taxon>eudicotyledons</taxon>
        <taxon>Gunneridae</taxon>
        <taxon>Pentapetalae</taxon>
        <taxon>asterids</taxon>
        <taxon>lamiids</taxon>
        <taxon>Solanales</taxon>
        <taxon>Solanaceae</taxon>
        <taxon>Nicotianoideae</taxon>
        <taxon>Nicotianeae</taxon>
        <taxon>Nicotiana</taxon>
    </lineage>
</organism>
<evidence type="ECO:0000313" key="2">
    <source>
        <dbReference type="RefSeq" id="XP_075085051.1"/>
    </source>
</evidence>
<keyword evidence="1" id="KW-1185">Reference proteome</keyword>
<proteinExistence type="predicted"/>
<dbReference type="RefSeq" id="XP_075085051.1">
    <property type="nucleotide sequence ID" value="XM_075228950.1"/>
</dbReference>
<reference evidence="1" key="1">
    <citation type="journal article" date="2014" name="Nat. Commun.">
        <title>The tobacco genome sequence and its comparison with those of tomato and potato.</title>
        <authorList>
            <person name="Sierro N."/>
            <person name="Battey J.N."/>
            <person name="Ouadi S."/>
            <person name="Bakaher N."/>
            <person name="Bovet L."/>
            <person name="Willig A."/>
            <person name="Goepfert S."/>
            <person name="Peitsch M.C."/>
            <person name="Ivanov N.V."/>
        </authorList>
    </citation>
    <scope>NUCLEOTIDE SEQUENCE [LARGE SCALE GENOMIC DNA]</scope>
</reference>
<sequence length="132" mass="14810">MVADALSRKLGGTLAYLPIAKDIAACAMTRSSFIELVKAKQFEYPNLVNIQNSVQSKDIPAFSLDGEGVLKMNGRLYVPDIDGLRNEMAEAHSSRYSIHPGSTTMYKGLREIYWWNKMKENISDFVARCLNC</sequence>
<evidence type="ECO:0000313" key="1">
    <source>
        <dbReference type="Proteomes" id="UP000790787"/>
    </source>
</evidence>
<protein>
    <submittedName>
        <fullName evidence="2">Uncharacterized protein LOC142168288</fullName>
    </submittedName>
</protein>
<reference evidence="2" key="2">
    <citation type="submission" date="2025-08" db="UniProtKB">
        <authorList>
            <consortium name="RefSeq"/>
        </authorList>
    </citation>
    <scope>IDENTIFICATION</scope>
    <source>
        <tissue evidence="2">Leaf</tissue>
    </source>
</reference>
<dbReference type="Proteomes" id="UP000790787">
    <property type="component" value="Chromosome 13"/>
</dbReference>
<name>A0AC58SJA4_TOBAC</name>
<gene>
    <name evidence="2" type="primary">LOC142168288</name>
</gene>